<sequence length="117" mass="13492">MLFFNLLIFLILIFLSIHYYSLVAISEKEIILLAVGFSFIAGVMTGLTDIFSKNLFKGRFNTLSVLKISFLFLIVSAFVVFKITHINLMVSFPDLINFILLSLLFVFLSTYFFLERN</sequence>
<reference evidence="2 3" key="1">
    <citation type="journal article" date="2015" name="Genome Biol. Evol.">
        <title>Distinctive Genome Reduction Rates Revealed by Genomic Analyses of Two Coxiella-Like Endosymbionts in Ticks.</title>
        <authorList>
            <person name="Gottlieb Y."/>
            <person name="Lalzar I."/>
            <person name="Klasson L."/>
        </authorList>
    </citation>
    <scope>NUCLEOTIDE SEQUENCE [LARGE SCALE GENOMIC DNA]</scope>
    <source>
        <strain evidence="2 3">CRt</strain>
    </source>
</reference>
<feature type="transmembrane region" description="Helical" evidence="1">
    <location>
        <begin position="95"/>
        <end position="114"/>
    </location>
</feature>
<evidence type="ECO:0000313" key="3">
    <source>
        <dbReference type="Proteomes" id="UP000063965"/>
    </source>
</evidence>
<dbReference type="Proteomes" id="UP000063965">
    <property type="component" value="Chromosome"/>
</dbReference>
<feature type="transmembrane region" description="Helical" evidence="1">
    <location>
        <begin position="63"/>
        <end position="83"/>
    </location>
</feature>
<keyword evidence="1" id="KW-0472">Membrane</keyword>
<gene>
    <name evidence="2" type="ORF">CleRT_11150</name>
</gene>
<feature type="transmembrane region" description="Helical" evidence="1">
    <location>
        <begin position="7"/>
        <end position="25"/>
    </location>
</feature>
<feature type="transmembrane region" description="Helical" evidence="1">
    <location>
        <begin position="31"/>
        <end position="51"/>
    </location>
</feature>
<keyword evidence="3" id="KW-1185">Reference proteome</keyword>
<evidence type="ECO:0000313" key="2">
    <source>
        <dbReference type="EMBL" id="AKQ33770.1"/>
    </source>
</evidence>
<name>A0ABN4HPY6_9COXI</name>
<dbReference type="EMBL" id="CP011126">
    <property type="protein sequence ID" value="AKQ33770.1"/>
    <property type="molecule type" value="Genomic_DNA"/>
</dbReference>
<keyword evidence="1" id="KW-0812">Transmembrane</keyword>
<organism evidence="2 3">
    <name type="scientific">Candidatus Coxiella mudrowiae</name>
    <dbReference type="NCBI Taxonomy" id="2054173"/>
    <lineage>
        <taxon>Bacteria</taxon>
        <taxon>Pseudomonadati</taxon>
        <taxon>Pseudomonadota</taxon>
        <taxon>Gammaproteobacteria</taxon>
        <taxon>Legionellales</taxon>
        <taxon>Coxiellaceae</taxon>
        <taxon>Coxiella</taxon>
    </lineage>
</organism>
<protein>
    <submittedName>
        <fullName evidence="2">Uncharacterized protein</fullName>
    </submittedName>
</protein>
<keyword evidence="1" id="KW-1133">Transmembrane helix</keyword>
<accession>A0ABN4HPY6</accession>
<evidence type="ECO:0000256" key="1">
    <source>
        <dbReference type="SAM" id="Phobius"/>
    </source>
</evidence>
<proteinExistence type="predicted"/>